<feature type="transmembrane region" description="Helical" evidence="2">
    <location>
        <begin position="265"/>
        <end position="282"/>
    </location>
</feature>
<organism evidence="4 5">
    <name type="scientific">Kitasatospora terrestris</name>
    <dbReference type="NCBI Taxonomy" id="258051"/>
    <lineage>
        <taxon>Bacteria</taxon>
        <taxon>Bacillati</taxon>
        <taxon>Actinomycetota</taxon>
        <taxon>Actinomycetes</taxon>
        <taxon>Kitasatosporales</taxon>
        <taxon>Streptomycetaceae</taxon>
        <taxon>Kitasatospora</taxon>
    </lineage>
</organism>
<keyword evidence="2" id="KW-0472">Membrane</keyword>
<feature type="transmembrane region" description="Helical" evidence="2">
    <location>
        <begin position="236"/>
        <end position="258"/>
    </location>
</feature>
<comment type="caution">
    <text evidence="4">The sequence shown here is derived from an EMBL/GenBank/DDBJ whole genome shotgun (WGS) entry which is preliminary data.</text>
</comment>
<accession>A0ABP9EDB0</accession>
<evidence type="ECO:0000313" key="5">
    <source>
        <dbReference type="Proteomes" id="UP001501752"/>
    </source>
</evidence>
<feature type="transmembrane region" description="Helical" evidence="2">
    <location>
        <begin position="61"/>
        <end position="82"/>
    </location>
</feature>
<dbReference type="PANTHER" id="PTHR22911:SF79">
    <property type="entry name" value="MOBA-LIKE NTP TRANSFERASE DOMAIN-CONTAINING PROTEIN"/>
    <property type="match status" value="1"/>
</dbReference>
<feature type="domain" description="EamA" evidence="3">
    <location>
        <begin position="144"/>
        <end position="280"/>
    </location>
</feature>
<name>A0ABP9EDB0_9ACTN</name>
<keyword evidence="2" id="KW-0812">Transmembrane</keyword>
<reference evidence="5" key="1">
    <citation type="journal article" date="2019" name="Int. J. Syst. Evol. Microbiol.">
        <title>The Global Catalogue of Microorganisms (GCM) 10K type strain sequencing project: providing services to taxonomists for standard genome sequencing and annotation.</title>
        <authorList>
            <consortium name="The Broad Institute Genomics Platform"/>
            <consortium name="The Broad Institute Genome Sequencing Center for Infectious Disease"/>
            <person name="Wu L."/>
            <person name="Ma J."/>
        </authorList>
    </citation>
    <scope>NUCLEOTIDE SEQUENCE [LARGE SCALE GENOMIC DNA]</scope>
    <source>
        <strain evidence="5">JCM 13006</strain>
    </source>
</reference>
<dbReference type="PANTHER" id="PTHR22911">
    <property type="entry name" value="ACYL-MALONYL CONDENSING ENZYME-RELATED"/>
    <property type="match status" value="1"/>
</dbReference>
<feature type="transmembrane region" description="Helical" evidence="2">
    <location>
        <begin position="171"/>
        <end position="194"/>
    </location>
</feature>
<dbReference type="EMBL" id="BAABIS010000001">
    <property type="protein sequence ID" value="GAA4875203.1"/>
    <property type="molecule type" value="Genomic_DNA"/>
</dbReference>
<feature type="transmembrane region" description="Helical" evidence="2">
    <location>
        <begin position="210"/>
        <end position="230"/>
    </location>
</feature>
<proteinExistence type="inferred from homology"/>
<evidence type="ECO:0000256" key="1">
    <source>
        <dbReference type="ARBA" id="ARBA00007362"/>
    </source>
</evidence>
<dbReference type="Proteomes" id="UP001501752">
    <property type="component" value="Unassembled WGS sequence"/>
</dbReference>
<sequence length="283" mass="27489">MSAALALTASLLWGVADYGGGALTRRLPALTVVVVSQTAAAVLLAGAVLATGGLADLSPRLWFAVAAGVIGPFALLAFYRALALGPMGVVSPLATIGVAVPIGVGLFLGERPGAVQAAGIAVALAGVALAGGPQRGGGGIGREALLLTLGAAMAFGAVLALIAHGSSGGGLLLTLCVQRLCNAAVGAGMLAYAARRRREPLGLADARRSLAALTAVGLADVAANGAFSAASHRGSAAVAAVLASLYPVVTALMARGLLKERLRRVQVVGAGLAVAGTLLLAAG</sequence>
<dbReference type="InterPro" id="IPR037185">
    <property type="entry name" value="EmrE-like"/>
</dbReference>
<dbReference type="RefSeq" id="WP_345700295.1">
    <property type="nucleotide sequence ID" value="NZ_BAABIS010000001.1"/>
</dbReference>
<feature type="transmembrane region" description="Helical" evidence="2">
    <location>
        <begin position="144"/>
        <end position="165"/>
    </location>
</feature>
<evidence type="ECO:0000259" key="3">
    <source>
        <dbReference type="Pfam" id="PF00892"/>
    </source>
</evidence>
<dbReference type="InterPro" id="IPR000620">
    <property type="entry name" value="EamA_dom"/>
</dbReference>
<evidence type="ECO:0000256" key="2">
    <source>
        <dbReference type="SAM" id="Phobius"/>
    </source>
</evidence>
<dbReference type="SUPFAM" id="SSF103481">
    <property type="entry name" value="Multidrug resistance efflux transporter EmrE"/>
    <property type="match status" value="2"/>
</dbReference>
<evidence type="ECO:0000313" key="4">
    <source>
        <dbReference type="EMBL" id="GAA4875203.1"/>
    </source>
</evidence>
<protein>
    <submittedName>
        <fullName evidence="4">EamA family transporter</fullName>
    </submittedName>
</protein>
<comment type="similarity">
    <text evidence="1">Belongs to the EamA transporter family.</text>
</comment>
<feature type="transmembrane region" description="Helical" evidence="2">
    <location>
        <begin position="113"/>
        <end position="132"/>
    </location>
</feature>
<keyword evidence="5" id="KW-1185">Reference proteome</keyword>
<dbReference type="Gene3D" id="1.10.3730.20">
    <property type="match status" value="1"/>
</dbReference>
<feature type="domain" description="EamA" evidence="3">
    <location>
        <begin position="3"/>
        <end position="130"/>
    </location>
</feature>
<dbReference type="Pfam" id="PF00892">
    <property type="entry name" value="EamA"/>
    <property type="match status" value="2"/>
</dbReference>
<keyword evidence="2" id="KW-1133">Transmembrane helix</keyword>
<gene>
    <name evidence="4" type="ORF">GCM10023235_63080</name>
</gene>
<feature type="transmembrane region" description="Helical" evidence="2">
    <location>
        <begin position="29"/>
        <end position="49"/>
    </location>
</feature>